<reference evidence="3 4" key="1">
    <citation type="submission" date="2017-12" db="EMBL/GenBank/DDBJ databases">
        <title>Phylogenetic diversity of female urinary microbiome.</title>
        <authorList>
            <person name="Thomas-White K."/>
            <person name="Wolfe A.J."/>
        </authorList>
    </citation>
    <scope>NUCLEOTIDE SEQUENCE [LARGE SCALE GENOMIC DNA]</scope>
    <source>
        <strain evidence="3 4">UMB0119</strain>
    </source>
</reference>
<dbReference type="SUPFAM" id="SSF52540">
    <property type="entry name" value="P-loop containing nucleoside triphosphate hydrolases"/>
    <property type="match status" value="1"/>
</dbReference>
<keyword evidence="1" id="KW-0175">Coiled coil</keyword>
<proteinExistence type="predicted"/>
<evidence type="ECO:0000313" key="3">
    <source>
        <dbReference type="EMBL" id="PKZ16869.1"/>
    </source>
</evidence>
<keyword evidence="4" id="KW-1185">Reference proteome</keyword>
<evidence type="ECO:0000259" key="2">
    <source>
        <dbReference type="Pfam" id="PF13476"/>
    </source>
</evidence>
<comment type="caution">
    <text evidence="3">The sequence shown here is derived from an EMBL/GenBank/DDBJ whole genome shotgun (WGS) entry which is preliminary data.</text>
</comment>
<dbReference type="InterPro" id="IPR038729">
    <property type="entry name" value="Rad50/SbcC_AAA"/>
</dbReference>
<dbReference type="EMBL" id="PKGS01000002">
    <property type="protein sequence ID" value="PKZ16869.1"/>
    <property type="molecule type" value="Genomic_DNA"/>
</dbReference>
<organism evidence="3 4">
    <name type="scientific">Anaerococcus octavius</name>
    <dbReference type="NCBI Taxonomy" id="54007"/>
    <lineage>
        <taxon>Bacteria</taxon>
        <taxon>Bacillati</taxon>
        <taxon>Bacillota</taxon>
        <taxon>Tissierellia</taxon>
        <taxon>Tissierellales</taxon>
        <taxon>Peptoniphilaceae</taxon>
        <taxon>Anaerococcus</taxon>
    </lineage>
</organism>
<evidence type="ECO:0000256" key="1">
    <source>
        <dbReference type="SAM" id="Coils"/>
    </source>
</evidence>
<feature type="domain" description="Rad50/SbcC-type AAA" evidence="2">
    <location>
        <begin position="7"/>
        <end position="276"/>
    </location>
</feature>
<dbReference type="Gene3D" id="3.40.50.300">
    <property type="entry name" value="P-loop containing nucleotide triphosphate hydrolases"/>
    <property type="match status" value="2"/>
</dbReference>
<dbReference type="Pfam" id="PF13476">
    <property type="entry name" value="AAA_23"/>
    <property type="match status" value="1"/>
</dbReference>
<gene>
    <name evidence="3" type="ORF">CYJ34_03525</name>
</gene>
<feature type="coiled-coil region" evidence="1">
    <location>
        <begin position="191"/>
        <end position="278"/>
    </location>
</feature>
<dbReference type="AlphaFoldDB" id="A0A2I1M9W3"/>
<name>A0A2I1M9W3_9FIRM</name>
<sequence>MTVLLKKINIISFGQFENTSINFEDGFNLIYGKNESGKSTIASFIEGILYGFDDGNRVRHFNRKQEIYRPINSYKYAGMAIFNKDGIDYRISRNFDNGEYEIYDLKDNKIMDAKASNLNFPGEFILGISYDIYKSIISNYQSQESSEKAKAKVIELLINRDDYNFSSSDAINILDNKLAEIGSDRAYTKPYAKTKAEIDDISREILDLKTLRNQTNRDFEKLYKNRDQLAKKSKKVKELKKSRDAYRGNVAYKNLEDEIKYENQLNFIESELKKYEDIASIKYKKDTDLLDKTDDLSDKNLLKHYIIYICGSLLLILMWKYFKQNYLLAIAIILPIIMIAIDKKDSKVSDDHDKKYNDERYIKYLSLVKEREKLEEVLRVLENQDKTKDRSNIKEIQNLDIKETEEKIRKLEIDLEDLNKTNINLERKLASSEEKLNHEVDLVDRLNILEQNLIAMEEEIQAIKLAKDTIAEIRKDITENNANFDREISDLIVTITKDKYKKVSYDTNLNPSIINSNGESISIDKLSTGFYDQLNFALKFLINENKLDNFIIFDDAFINYDLDRLRLALFFLLDLANDRQIIYMTCHNREEEVLKSEAIDFNMIDLEEI</sequence>
<dbReference type="InterPro" id="IPR027417">
    <property type="entry name" value="P-loop_NTPase"/>
</dbReference>
<protein>
    <recommendedName>
        <fullName evidence="2">Rad50/SbcC-type AAA domain-containing protein</fullName>
    </recommendedName>
</protein>
<evidence type="ECO:0000313" key="4">
    <source>
        <dbReference type="Proteomes" id="UP000234335"/>
    </source>
</evidence>
<accession>A0A2I1M9W3</accession>
<dbReference type="PANTHER" id="PTHR41259:SF1">
    <property type="entry name" value="DOUBLE-STRAND BREAK REPAIR RAD50 ATPASE, PUTATIVE-RELATED"/>
    <property type="match status" value="1"/>
</dbReference>
<dbReference type="PANTHER" id="PTHR41259">
    <property type="entry name" value="DOUBLE-STRAND BREAK REPAIR RAD50 ATPASE, PUTATIVE-RELATED"/>
    <property type="match status" value="1"/>
</dbReference>
<dbReference type="RefSeq" id="WP_101539968.1">
    <property type="nucleotide sequence ID" value="NZ_PKGS01000002.1"/>
</dbReference>
<feature type="coiled-coil region" evidence="1">
    <location>
        <begin position="364"/>
        <end position="476"/>
    </location>
</feature>
<dbReference type="Proteomes" id="UP000234335">
    <property type="component" value="Unassembled WGS sequence"/>
</dbReference>